<dbReference type="InterPro" id="IPR014433">
    <property type="entry name" value="CooC"/>
</dbReference>
<dbReference type="AlphaFoldDB" id="A0A2H0LXG7"/>
<dbReference type="GO" id="GO:0009898">
    <property type="term" value="C:cytoplasmic side of plasma membrane"/>
    <property type="evidence" value="ECO:0007669"/>
    <property type="project" value="TreeGrafter"/>
</dbReference>
<proteinExistence type="predicted"/>
<dbReference type="Proteomes" id="UP000229641">
    <property type="component" value="Unassembled WGS sequence"/>
</dbReference>
<keyword evidence="1" id="KW-0547">Nucleotide-binding</keyword>
<comment type="caution">
    <text evidence="4">The sequence shown here is derived from an EMBL/GenBank/DDBJ whole genome shotgun (WGS) entry which is preliminary data.</text>
</comment>
<dbReference type="GO" id="GO:0016887">
    <property type="term" value="F:ATP hydrolysis activity"/>
    <property type="evidence" value="ECO:0007669"/>
    <property type="project" value="TreeGrafter"/>
</dbReference>
<feature type="domain" description="CobQ/CobB/MinD/ParA nucleotide binding" evidence="3">
    <location>
        <begin position="6"/>
        <end position="229"/>
    </location>
</feature>
<name>A0A2H0LXG7_9BACT</name>
<organism evidence="4 5">
    <name type="scientific">Candidatus Ghiorseimicrobium undicola</name>
    <dbReference type="NCBI Taxonomy" id="1974746"/>
    <lineage>
        <taxon>Bacteria</taxon>
        <taxon>Pseudomonadati</taxon>
        <taxon>Candidatus Omnitrophota</taxon>
        <taxon>Candidatus Ghiorseimicrobium</taxon>
    </lineage>
</organism>
<evidence type="ECO:0000313" key="5">
    <source>
        <dbReference type="Proteomes" id="UP000229641"/>
    </source>
</evidence>
<evidence type="ECO:0000313" key="4">
    <source>
        <dbReference type="EMBL" id="PIQ89120.1"/>
    </source>
</evidence>
<dbReference type="InterPro" id="IPR002586">
    <property type="entry name" value="CobQ/CobB/MinD/ParA_Nub-bd_dom"/>
</dbReference>
<gene>
    <name evidence="4" type="ORF">COV72_04825</name>
</gene>
<evidence type="ECO:0000256" key="2">
    <source>
        <dbReference type="ARBA" id="ARBA00022840"/>
    </source>
</evidence>
<evidence type="ECO:0000259" key="3">
    <source>
        <dbReference type="Pfam" id="PF01656"/>
    </source>
</evidence>
<evidence type="ECO:0000256" key="1">
    <source>
        <dbReference type="ARBA" id="ARBA00022741"/>
    </source>
</evidence>
<protein>
    <submittedName>
        <fullName evidence="4">Carbon monoxide dehydrogenase</fullName>
    </submittedName>
</protein>
<dbReference type="Pfam" id="PF01656">
    <property type="entry name" value="CbiA"/>
    <property type="match status" value="1"/>
</dbReference>
<dbReference type="GO" id="GO:0051782">
    <property type="term" value="P:negative regulation of cell division"/>
    <property type="evidence" value="ECO:0007669"/>
    <property type="project" value="TreeGrafter"/>
</dbReference>
<dbReference type="PIRSF" id="PIRSF005647">
    <property type="entry name" value="CooC"/>
    <property type="match status" value="1"/>
</dbReference>
<dbReference type="EMBL" id="PCWA01000073">
    <property type="protein sequence ID" value="PIQ89120.1"/>
    <property type="molecule type" value="Genomic_DNA"/>
</dbReference>
<dbReference type="Gene3D" id="3.40.50.300">
    <property type="entry name" value="P-loop containing nucleotide triphosphate hydrolases"/>
    <property type="match status" value="1"/>
</dbReference>
<dbReference type="InterPro" id="IPR027417">
    <property type="entry name" value="P-loop_NTPase"/>
</dbReference>
<reference evidence="4 5" key="1">
    <citation type="submission" date="2017-09" db="EMBL/GenBank/DDBJ databases">
        <title>Depth-based differentiation of microbial function through sediment-hosted aquifers and enrichment of novel symbionts in the deep terrestrial subsurface.</title>
        <authorList>
            <person name="Probst A.J."/>
            <person name="Ladd B."/>
            <person name="Jarett J.K."/>
            <person name="Geller-Mcgrath D.E."/>
            <person name="Sieber C.M."/>
            <person name="Emerson J.B."/>
            <person name="Anantharaman K."/>
            <person name="Thomas B.C."/>
            <person name="Malmstrom R."/>
            <person name="Stieglmeier M."/>
            <person name="Klingl A."/>
            <person name="Woyke T."/>
            <person name="Ryan C.M."/>
            <person name="Banfield J.F."/>
        </authorList>
    </citation>
    <scope>NUCLEOTIDE SEQUENCE [LARGE SCALE GENOMIC DNA]</scope>
    <source>
        <strain evidence="4">CG11_big_fil_rev_8_21_14_0_20_42_13</strain>
    </source>
</reference>
<dbReference type="GO" id="GO:0005829">
    <property type="term" value="C:cytosol"/>
    <property type="evidence" value="ECO:0007669"/>
    <property type="project" value="TreeGrafter"/>
</dbReference>
<keyword evidence="2" id="KW-0067">ATP-binding</keyword>
<dbReference type="InterPro" id="IPR050625">
    <property type="entry name" value="ParA/MinD_ATPase"/>
</dbReference>
<accession>A0A2H0LXG7</accession>
<sequence length="253" mass="27498">MKIGIAGKGGVGKTTLAALICWALKDAGLDVLAVDADPDANLGSALGFPKAQEITPIVEMKELIHERMGVSEDNPGFFKLNPKIDDIPDRFLKVHGGIKLIVMGTIKGGNTGCACPENTFLKRLLHQITLRDNEHIVVDFEAGVEHLGRGTADKFDRLIIVVEPSTLSIESAKRIYPLAKDIGIKNISLVANRIASDSDINFIASRLDTAGLLGVVHFSDNCKSANQRGDWESLKKDKVYTEIKEVVEKLLTK</sequence>
<dbReference type="PANTHER" id="PTHR43384:SF6">
    <property type="entry name" value="SEPTUM SITE-DETERMINING PROTEIN MIND HOMOLOG, CHLOROPLASTIC"/>
    <property type="match status" value="1"/>
</dbReference>
<dbReference type="PANTHER" id="PTHR43384">
    <property type="entry name" value="SEPTUM SITE-DETERMINING PROTEIN MIND HOMOLOG, CHLOROPLASTIC-RELATED"/>
    <property type="match status" value="1"/>
</dbReference>
<dbReference type="GO" id="GO:0005524">
    <property type="term" value="F:ATP binding"/>
    <property type="evidence" value="ECO:0007669"/>
    <property type="project" value="UniProtKB-KW"/>
</dbReference>
<dbReference type="SUPFAM" id="SSF52540">
    <property type="entry name" value="P-loop containing nucleoside triphosphate hydrolases"/>
    <property type="match status" value="1"/>
</dbReference>